<evidence type="ECO:0000256" key="13">
    <source>
        <dbReference type="SAM" id="MobiDB-lite"/>
    </source>
</evidence>
<dbReference type="GO" id="GO:0016192">
    <property type="term" value="P:vesicle-mediated transport"/>
    <property type="evidence" value="ECO:0007669"/>
    <property type="project" value="InterPro"/>
</dbReference>
<evidence type="ECO:0000256" key="9">
    <source>
        <dbReference type="ARBA" id="ARBA00023128"/>
    </source>
</evidence>
<name>S7MEC4_MYOBR</name>
<keyword evidence="10 12" id="KW-0472">Membrane</keyword>
<evidence type="ECO:0000256" key="7">
    <source>
        <dbReference type="ARBA" id="ARBA00022927"/>
    </source>
</evidence>
<dbReference type="Pfam" id="PF03650">
    <property type="entry name" value="MPC"/>
    <property type="match status" value="1"/>
</dbReference>
<evidence type="ECO:0000256" key="5">
    <source>
        <dbReference type="ARBA" id="ARBA00022692"/>
    </source>
</evidence>
<evidence type="ECO:0000256" key="11">
    <source>
        <dbReference type="ARBA" id="ARBA00025800"/>
    </source>
</evidence>
<dbReference type="eggNOG" id="KOG2887">
    <property type="taxonomic scope" value="Eukaryota"/>
</dbReference>
<comment type="subcellular location">
    <subcellularLocation>
        <location evidence="12">Membrane</location>
        <topology evidence="12">Multi-pass membrane protein</topology>
    </subcellularLocation>
    <subcellularLocation>
        <location evidence="2">Mitochondrion inner membrane</location>
        <topology evidence="2">Multi-pass membrane protein</topology>
    </subcellularLocation>
</comment>
<evidence type="ECO:0000313" key="14">
    <source>
        <dbReference type="EMBL" id="EPQ02031.1"/>
    </source>
</evidence>
<keyword evidence="4 12" id="KW-0813">Transport</keyword>
<comment type="similarity">
    <text evidence="3">Belongs to the mitochondrial pyruvate carrier (MPC) (TC 2.A.105) family.</text>
</comment>
<gene>
    <name evidence="14" type="ORF">D623_10014746</name>
</gene>
<protein>
    <recommendedName>
        <fullName evidence="12">Vesicle transport protein</fullName>
    </recommendedName>
</protein>
<organism evidence="14 15">
    <name type="scientific">Myotis brandtii</name>
    <name type="common">Brandt's bat</name>
    <dbReference type="NCBI Taxonomy" id="109478"/>
    <lineage>
        <taxon>Eukaryota</taxon>
        <taxon>Metazoa</taxon>
        <taxon>Chordata</taxon>
        <taxon>Craniata</taxon>
        <taxon>Vertebrata</taxon>
        <taxon>Euteleostomi</taxon>
        <taxon>Mammalia</taxon>
        <taxon>Eutheria</taxon>
        <taxon>Laurasiatheria</taxon>
        <taxon>Chiroptera</taxon>
        <taxon>Yangochiroptera</taxon>
        <taxon>Vespertilionidae</taxon>
        <taxon>Myotis</taxon>
    </lineage>
</organism>
<keyword evidence="9" id="KW-0496">Mitochondrion</keyword>
<evidence type="ECO:0000256" key="1">
    <source>
        <dbReference type="ARBA" id="ARBA00003566"/>
    </source>
</evidence>
<keyword evidence="8 12" id="KW-1133">Transmembrane helix</keyword>
<dbReference type="InterPro" id="IPR007305">
    <property type="entry name" value="Vesicle_transpt_Got1/SFT2"/>
</dbReference>
<feature type="region of interest" description="Disordered" evidence="13">
    <location>
        <begin position="346"/>
        <end position="371"/>
    </location>
</feature>
<evidence type="ECO:0000256" key="6">
    <source>
        <dbReference type="ARBA" id="ARBA00022792"/>
    </source>
</evidence>
<dbReference type="PANTHER" id="PTHR23137:SF24">
    <property type="entry name" value="VESICLE TRANSPORT PROTEIN SFT2A"/>
    <property type="match status" value="1"/>
</dbReference>
<feature type="transmembrane region" description="Helical" evidence="12">
    <location>
        <begin position="223"/>
        <end position="243"/>
    </location>
</feature>
<dbReference type="PANTHER" id="PTHR23137">
    <property type="entry name" value="VESICLE TRANSPORT PROTEIN-RELATED"/>
    <property type="match status" value="1"/>
</dbReference>
<keyword evidence="6" id="KW-0999">Mitochondrion inner membrane</keyword>
<accession>S7MEC4</accession>
<keyword evidence="7 12" id="KW-0653">Protein transport</keyword>
<dbReference type="GO" id="GO:0015031">
    <property type="term" value="P:protein transport"/>
    <property type="evidence" value="ECO:0007669"/>
    <property type="project" value="UniProtKB-KW"/>
</dbReference>
<keyword evidence="5 12" id="KW-0812">Transmembrane</keyword>
<keyword evidence="15" id="KW-1185">Reference proteome</keyword>
<evidence type="ECO:0000256" key="10">
    <source>
        <dbReference type="ARBA" id="ARBA00023136"/>
    </source>
</evidence>
<evidence type="ECO:0000256" key="4">
    <source>
        <dbReference type="ARBA" id="ARBA00022448"/>
    </source>
</evidence>
<evidence type="ECO:0000313" key="15">
    <source>
        <dbReference type="Proteomes" id="UP000052978"/>
    </source>
</evidence>
<dbReference type="AlphaFoldDB" id="S7MEC4"/>
<evidence type="ECO:0000256" key="2">
    <source>
        <dbReference type="ARBA" id="ARBA00004448"/>
    </source>
</evidence>
<feature type="transmembrane region" description="Helical" evidence="12">
    <location>
        <begin position="249"/>
        <end position="270"/>
    </location>
</feature>
<reference evidence="14 15" key="1">
    <citation type="journal article" date="2013" name="Nat. Commun.">
        <title>Genome analysis reveals insights into physiology and longevity of the Brandt's bat Myotis brandtii.</title>
        <authorList>
            <person name="Seim I."/>
            <person name="Fang X."/>
            <person name="Xiong Z."/>
            <person name="Lobanov A.V."/>
            <person name="Huang Z."/>
            <person name="Ma S."/>
            <person name="Feng Y."/>
            <person name="Turanov A.A."/>
            <person name="Zhu Y."/>
            <person name="Lenz T.L."/>
            <person name="Gerashchenko M.V."/>
            <person name="Fan D."/>
            <person name="Hee Yim S."/>
            <person name="Yao X."/>
            <person name="Jordan D."/>
            <person name="Xiong Y."/>
            <person name="Ma Y."/>
            <person name="Lyapunov A.N."/>
            <person name="Chen G."/>
            <person name="Kulakova O.I."/>
            <person name="Sun Y."/>
            <person name="Lee S.G."/>
            <person name="Bronson R.T."/>
            <person name="Moskalev A.A."/>
            <person name="Sunyaev S.R."/>
            <person name="Zhang G."/>
            <person name="Krogh A."/>
            <person name="Wang J."/>
            <person name="Gladyshev V.N."/>
        </authorList>
    </citation>
    <scope>NUCLEOTIDE SEQUENCE [LARGE SCALE GENOMIC DNA]</scope>
</reference>
<dbReference type="GO" id="GO:0006850">
    <property type="term" value="P:pyruvate import into mitochondria"/>
    <property type="evidence" value="ECO:0007669"/>
    <property type="project" value="InterPro"/>
</dbReference>
<proteinExistence type="inferred from homology"/>
<feature type="transmembrane region" description="Helical" evidence="12">
    <location>
        <begin position="161"/>
        <end position="182"/>
    </location>
</feature>
<evidence type="ECO:0000256" key="8">
    <source>
        <dbReference type="ARBA" id="ARBA00022989"/>
    </source>
</evidence>
<dbReference type="GO" id="GO:0005743">
    <property type="term" value="C:mitochondrial inner membrane"/>
    <property type="evidence" value="ECO:0007669"/>
    <property type="project" value="UniProtKB-SubCell"/>
</dbReference>
<dbReference type="InterPro" id="IPR011691">
    <property type="entry name" value="Vesicle_transpt_SFT2"/>
</dbReference>
<comment type="function">
    <text evidence="1 12">May be involved in fusion of retrograde transport vesicles derived from an endocytic compartment with the Golgi complex.</text>
</comment>
<sequence>MPFAKAELCVLRLLQGLSSVSESHFWGPVANWGLPIAAINDMKKSPEIISGRMMFALCCYSLTFMRFAYKVQPRNWLLFVCHATNEVAQLIQGGRLIKYKDEVTIAKHFLPRQGRLSPGTEQPAARGARPGRKLVKGLLFRNALRTVLDASSLSFSTRLKWFAVCFLSGIFFSILGTGLLWLPGGIKLFAVFYTFGNIAALASTCFLMGPFKQLKKMFETTRLLATIIMLLCFVLTLCAALWWHKKGLAVLFCILQFLSMTWYSLSYIPYARCGSGLSARHSERVVFNGPLSGASLTSDDVAVAGAEASLGLCTAACSPARPERRPELHLLTQPWDEAAFTRVRVSPPRSPAIHGPKERVTGCNPPGTRET</sequence>
<dbReference type="Proteomes" id="UP000052978">
    <property type="component" value="Unassembled WGS sequence"/>
</dbReference>
<evidence type="ECO:0000256" key="12">
    <source>
        <dbReference type="RuleBase" id="RU363111"/>
    </source>
</evidence>
<dbReference type="GO" id="GO:0012505">
    <property type="term" value="C:endomembrane system"/>
    <property type="evidence" value="ECO:0007669"/>
    <property type="project" value="UniProtKB-ARBA"/>
</dbReference>
<dbReference type="InterPro" id="IPR005336">
    <property type="entry name" value="MPC"/>
</dbReference>
<feature type="transmembrane region" description="Helical" evidence="12">
    <location>
        <begin position="188"/>
        <end position="211"/>
    </location>
</feature>
<comment type="similarity">
    <text evidence="11 12">Belongs to the SFT2 family.</text>
</comment>
<dbReference type="Pfam" id="PF04178">
    <property type="entry name" value="Got1"/>
    <property type="match status" value="1"/>
</dbReference>
<evidence type="ECO:0000256" key="3">
    <source>
        <dbReference type="ARBA" id="ARBA00006416"/>
    </source>
</evidence>
<dbReference type="EMBL" id="KE161144">
    <property type="protein sequence ID" value="EPQ02031.1"/>
    <property type="molecule type" value="Genomic_DNA"/>
</dbReference>